<reference evidence="12" key="4">
    <citation type="submission" date="2022-03" db="EMBL/GenBank/DDBJ databases">
        <title>Complete Genome Sequence of Staphylococcus edaphicus strain CCM 8731.</title>
        <authorList>
            <person name="Rimmer C.O."/>
            <person name="Thomas J.C."/>
        </authorList>
    </citation>
    <scope>NUCLEOTIDE SEQUENCE</scope>
    <source>
        <strain evidence="12">CCM 8731</strain>
    </source>
</reference>
<sequence>MNKHSNNSNQSNRRIRYMPGLDGLRAIAVMGIIIYHLNKLWLTGGFLGVDTFFVISGYLITSLLLYEYENTGIINLKRFWLRRIKRLIPAMLVLVVTVTLATLIFKPEQVVSIKHDAFAAIFYVSNWWYIATDVNYFEQFAFMPLKHLWSLAIEEQFYIIFPIVLITLLLTVKKYRNVTLIFWVISLISLLLMVVISQPHMQHSRVYFGTDTRLQTMLLGVILAFVWPPFKLKHNPNHILRNIIDVIGTMGLFVLLLLFIYVDDNSDWIYNGGFYLISGLTLFVIISAVHPSGYFAKLMGNALFVCIGKRSYSLYLWHFPIISFMHSYYVDGQIPIFVYVIDIVLTIVFAEISYKFVETPFRKQGIKAFSLNKYRKSALIRTVLLLAITIPTIFILAGAFDRFGKEQINNKSTSYNTEDIDKYLVRPIPVDNINFLGNSNFKKDKDSDVYTDLKPLLIGDSVMVDIGDTFKMHVPNATIDGKVGRNLYEAIPLSDDKYKAYNNKSKQVVLELGTNGDFSKAQLEELISKYGKANVYLINTRVPRNYESHVNQLMADAAKKHDNVTLIDWYKRSEGHSEYFAPDGIHLEQSGVKALTDEILKHIASKETSK</sequence>
<comment type="subcellular location">
    <subcellularLocation>
        <location evidence="1">Cell membrane</location>
        <topology evidence="1">Multi-pass membrane protein</topology>
    </subcellularLocation>
</comment>
<feature type="transmembrane region" description="Helical" evidence="9">
    <location>
        <begin position="378"/>
        <end position="400"/>
    </location>
</feature>
<feature type="transmembrane region" description="Helical" evidence="9">
    <location>
        <begin position="87"/>
        <end position="105"/>
    </location>
</feature>
<keyword evidence="6 9" id="KW-1133">Transmembrane helix</keyword>
<feature type="transmembrane region" description="Helical" evidence="9">
    <location>
        <begin position="180"/>
        <end position="201"/>
    </location>
</feature>
<evidence type="ECO:0000256" key="6">
    <source>
        <dbReference type="ARBA" id="ARBA00022989"/>
    </source>
</evidence>
<feature type="transmembrane region" description="Helical" evidence="9">
    <location>
        <begin position="312"/>
        <end position="330"/>
    </location>
</feature>
<evidence type="ECO:0000256" key="2">
    <source>
        <dbReference type="ARBA" id="ARBA00007400"/>
    </source>
</evidence>
<evidence type="ECO:0000313" key="14">
    <source>
        <dbReference type="Proteomes" id="UP001056588"/>
    </source>
</evidence>
<organism evidence="11 13">
    <name type="scientific">Staphylococcus edaphicus</name>
    <dbReference type="NCBI Taxonomy" id="1955013"/>
    <lineage>
        <taxon>Bacteria</taxon>
        <taxon>Bacillati</taxon>
        <taxon>Bacillota</taxon>
        <taxon>Bacilli</taxon>
        <taxon>Bacillales</taxon>
        <taxon>Staphylococcaceae</taxon>
        <taxon>Staphylococcus</taxon>
    </lineage>
</organism>
<proteinExistence type="inferred from homology"/>
<evidence type="ECO:0000313" key="13">
    <source>
        <dbReference type="Proteomes" id="UP000223828"/>
    </source>
</evidence>
<dbReference type="GO" id="GO:0005886">
    <property type="term" value="C:plasma membrane"/>
    <property type="evidence" value="ECO:0007669"/>
    <property type="project" value="UniProtKB-SubCell"/>
</dbReference>
<feature type="domain" description="Acyltransferase 3" evidence="10">
    <location>
        <begin position="19"/>
        <end position="350"/>
    </location>
</feature>
<feature type="transmembrane region" description="Helical" evidence="9">
    <location>
        <begin position="242"/>
        <end position="262"/>
    </location>
</feature>
<dbReference type="CDD" id="cd01840">
    <property type="entry name" value="SGNH_hydrolase_yrhL_like"/>
    <property type="match status" value="1"/>
</dbReference>
<keyword evidence="7 9" id="KW-0472">Membrane</keyword>
<dbReference type="Proteomes" id="UP000223828">
    <property type="component" value="Unassembled WGS sequence"/>
</dbReference>
<dbReference type="Pfam" id="PF01757">
    <property type="entry name" value="Acyl_transf_3"/>
    <property type="match status" value="1"/>
</dbReference>
<feature type="transmembrane region" description="Helical" evidence="9">
    <location>
        <begin position="336"/>
        <end position="357"/>
    </location>
</feature>
<reference evidence="13" key="2">
    <citation type="submission" date="2017-10" db="EMBL/GenBank/DDBJ databases">
        <title>Staphylococcus edaphicus sp. nov., isolated in Antarctica, harbouring mecC gene and genomic islands essential in adaptation to extreme environment.</title>
        <authorList>
            <person name="Pantucek R."/>
            <person name="Sedlacek I."/>
            <person name="Indrakova A."/>
            <person name="Vrbovska V."/>
            <person name="Maslanova I."/>
            <person name="Kovarovic V."/>
            <person name="Svec P."/>
            <person name="Kralova S."/>
            <person name="Kristofova L."/>
            <person name="Keklakova J."/>
            <person name="Petras P."/>
            <person name="Doskar J."/>
        </authorList>
    </citation>
    <scope>NUCLEOTIDE SEQUENCE [LARGE SCALE GENOMIC DNA]</scope>
    <source>
        <strain evidence="13">CCM 5085</strain>
    </source>
</reference>
<dbReference type="GO" id="GO:0016747">
    <property type="term" value="F:acyltransferase activity, transferring groups other than amino-acyl groups"/>
    <property type="evidence" value="ECO:0007669"/>
    <property type="project" value="InterPro"/>
</dbReference>
<accession>A0A2C6WQY7</accession>
<evidence type="ECO:0000256" key="1">
    <source>
        <dbReference type="ARBA" id="ARBA00004651"/>
    </source>
</evidence>
<keyword evidence="14" id="KW-1185">Reference proteome</keyword>
<feature type="transmembrane region" description="Helical" evidence="9">
    <location>
        <begin position="44"/>
        <end position="66"/>
    </location>
</feature>
<dbReference type="Proteomes" id="UP001056588">
    <property type="component" value="Chromosome"/>
</dbReference>
<evidence type="ECO:0000256" key="4">
    <source>
        <dbReference type="ARBA" id="ARBA00022679"/>
    </source>
</evidence>
<evidence type="ECO:0000256" key="3">
    <source>
        <dbReference type="ARBA" id="ARBA00022475"/>
    </source>
</evidence>
<dbReference type="InterPro" id="IPR050879">
    <property type="entry name" value="Acyltransferase_3"/>
</dbReference>
<dbReference type="GO" id="GO:0009103">
    <property type="term" value="P:lipopolysaccharide biosynthetic process"/>
    <property type="evidence" value="ECO:0007669"/>
    <property type="project" value="TreeGrafter"/>
</dbReference>
<dbReference type="InterPro" id="IPR002656">
    <property type="entry name" value="Acyl_transf_3_dom"/>
</dbReference>
<keyword evidence="8 11" id="KW-0012">Acyltransferase</keyword>
<keyword evidence="3" id="KW-1003">Cell membrane</keyword>
<feature type="transmembrane region" description="Helical" evidence="9">
    <location>
        <begin position="213"/>
        <end position="230"/>
    </location>
</feature>
<feature type="transmembrane region" description="Helical" evidence="9">
    <location>
        <begin position="268"/>
        <end position="291"/>
    </location>
</feature>
<dbReference type="PANTHER" id="PTHR23028">
    <property type="entry name" value="ACETYLTRANSFERASE"/>
    <property type="match status" value="1"/>
</dbReference>
<evidence type="ECO:0000313" key="11">
    <source>
        <dbReference type="EMBL" id="PHK49867.1"/>
    </source>
</evidence>
<feature type="transmembrane region" description="Helical" evidence="9">
    <location>
        <begin position="21"/>
        <end position="38"/>
    </location>
</feature>
<keyword evidence="4" id="KW-0808">Transferase</keyword>
<comment type="similarity">
    <text evidence="2">Belongs to the acyltransferase 3 family.</text>
</comment>
<evidence type="ECO:0000256" key="9">
    <source>
        <dbReference type="SAM" id="Phobius"/>
    </source>
</evidence>
<gene>
    <name evidence="11" type="ORF">BTJ66_06215</name>
    <name evidence="12" type="ORF">MNY58_09640</name>
</gene>
<dbReference type="EMBL" id="CP093217">
    <property type="protein sequence ID" value="UQW80841.1"/>
    <property type="molecule type" value="Genomic_DNA"/>
</dbReference>
<dbReference type="AlphaFoldDB" id="A0A2C6WQY7"/>
<dbReference type="PANTHER" id="PTHR23028:SF53">
    <property type="entry name" value="ACYL_TRANSF_3 DOMAIN-CONTAINING PROTEIN"/>
    <property type="match status" value="1"/>
</dbReference>
<dbReference type="Gene3D" id="3.40.50.1110">
    <property type="entry name" value="SGNH hydrolase"/>
    <property type="match status" value="1"/>
</dbReference>
<dbReference type="SUPFAM" id="SSF52266">
    <property type="entry name" value="SGNH hydrolase"/>
    <property type="match status" value="1"/>
</dbReference>
<feature type="transmembrane region" description="Helical" evidence="9">
    <location>
        <begin position="156"/>
        <end position="173"/>
    </location>
</feature>
<dbReference type="EMBL" id="MRZN01000007">
    <property type="protein sequence ID" value="PHK49867.1"/>
    <property type="molecule type" value="Genomic_DNA"/>
</dbReference>
<protein>
    <submittedName>
        <fullName evidence="12">Acetyltransferase</fullName>
    </submittedName>
    <submittedName>
        <fullName evidence="11">Acyltransferase</fullName>
    </submittedName>
</protein>
<dbReference type="InterPro" id="IPR036514">
    <property type="entry name" value="SGNH_hydro_sf"/>
</dbReference>
<dbReference type="OrthoDB" id="9796461at2"/>
<name>A0A2C6WQY7_9STAP</name>
<evidence type="ECO:0000256" key="8">
    <source>
        <dbReference type="ARBA" id="ARBA00023315"/>
    </source>
</evidence>
<evidence type="ECO:0000313" key="12">
    <source>
        <dbReference type="EMBL" id="UQW80841.1"/>
    </source>
</evidence>
<evidence type="ECO:0000256" key="5">
    <source>
        <dbReference type="ARBA" id="ARBA00022692"/>
    </source>
</evidence>
<keyword evidence="5 9" id="KW-0812">Transmembrane</keyword>
<reference evidence="11" key="3">
    <citation type="submission" date="2017-10" db="EMBL/GenBank/DDBJ databases">
        <authorList>
            <person name="Vrbovska V."/>
            <person name="Kovarovic V."/>
            <person name="Indrakova A."/>
        </authorList>
    </citation>
    <scope>NUCLEOTIDE SEQUENCE</scope>
    <source>
        <strain evidence="11">CCM 8730</strain>
    </source>
</reference>
<evidence type="ECO:0000259" key="10">
    <source>
        <dbReference type="Pfam" id="PF01757"/>
    </source>
</evidence>
<reference evidence="11" key="1">
    <citation type="journal article" date="2017" name="Appl. Environ. Microbiol.">
        <title>Staphylococcus edaphicus sp. nov., isolated in Antarctica, harbours mecC gene and genomic islands with suspected role in adaptation to extreme environment.</title>
        <authorList>
            <person name="Pantucek R."/>
            <person name="Sedlacek I."/>
            <person name="Indrakova A."/>
            <person name="Vrbovska V."/>
            <person name="Maslanova I."/>
            <person name="Kovarovic V."/>
            <person name="Svec P."/>
            <person name="Kralova S."/>
            <person name="Kristofova L."/>
            <person name="Keklakova J."/>
            <person name="Petras P."/>
            <person name="Doskar J."/>
        </authorList>
    </citation>
    <scope>NUCLEOTIDE SEQUENCE</scope>
    <source>
        <strain evidence="11">CCM 8730</strain>
    </source>
</reference>
<dbReference type="RefSeq" id="WP_099090106.1">
    <property type="nucleotide sequence ID" value="NZ_CP093217.1"/>
</dbReference>
<evidence type="ECO:0000256" key="7">
    <source>
        <dbReference type="ARBA" id="ARBA00023136"/>
    </source>
</evidence>